<protein>
    <submittedName>
        <fullName evidence="3">Uncharacterized protein</fullName>
    </submittedName>
</protein>
<feature type="compositionally biased region" description="Basic and acidic residues" evidence="1">
    <location>
        <begin position="423"/>
        <end position="447"/>
    </location>
</feature>
<dbReference type="Proteomes" id="UP000216446">
    <property type="component" value="Unassembled WGS sequence"/>
</dbReference>
<feature type="compositionally biased region" description="Basic residues" evidence="1">
    <location>
        <begin position="452"/>
        <end position="473"/>
    </location>
</feature>
<reference evidence="3 4" key="1">
    <citation type="submission" date="2016-11" db="EMBL/GenBank/DDBJ databases">
        <title>Study of marine rhodopsin-containing bacteria.</title>
        <authorList>
            <person name="Yoshizawa S."/>
            <person name="Kumagai Y."/>
            <person name="Kogure K."/>
        </authorList>
    </citation>
    <scope>NUCLEOTIDE SEQUENCE [LARGE SCALE GENOMIC DNA]</scope>
    <source>
        <strain evidence="3 4">SG-29</strain>
    </source>
</reference>
<dbReference type="AlphaFoldDB" id="A0A259TU93"/>
<evidence type="ECO:0000313" key="3">
    <source>
        <dbReference type="EMBL" id="OZC01270.1"/>
    </source>
</evidence>
<keyword evidence="2" id="KW-0812">Transmembrane</keyword>
<evidence type="ECO:0000256" key="2">
    <source>
        <dbReference type="SAM" id="Phobius"/>
    </source>
</evidence>
<proteinExistence type="predicted"/>
<feature type="region of interest" description="Disordered" evidence="1">
    <location>
        <begin position="422"/>
        <end position="488"/>
    </location>
</feature>
<name>A0A259TU93_9BACT</name>
<sequence>MSPPIADSEAGFGLPSVLLLITLLSLLVGSVLVVDLAGRQASVQRSDRLQARYAAEAALDLAYAEATPDQPTDSFEVPLGPRIRSRATLEPFGVFLLVNASGQTGRARSQVRSLIGAPPGEATRYALVLGDPSTPLVLAGDAVVEGTILTGPAGIQYGDLPRRPNAPRHDGAAETTTTARPITLPVASATQQRLEAVLHGATPSSDGDSALVLSSFGDLTIRARDLPRSDSRDLWIVAGGDVDIVGPLTLPPYVRIAAGGEVRLTGPIAGGPALAYGRQSATTRGAVTASLHLLAGRSVRVGPGAALRYPSSAVALGVVDAEVEIGDGSTLDGVAAYAPDGPGRGTVAVSPRAHVRGGVYSADRADIQGTITGPTVVWQLRFYDSPATYVNWLRSGRFDARSLPPRAVPFGVAAPGTAVALTADRRSLPDDPQSERSRGRLYSDRGRGLPRASRHRAPPARRRVLVVRRPRRRSGPDGRPRARTIHHRRGSVHGRLSALLSCARALRTERRLDHLDGDHDTRSSSHYARPRVEGATRRGAYRALPQCPPRYPTPRRPLGSPAAQSDAGFSLVELSVGASLTLLTVSIAVAIVVTLSQQAATWRDNTELASTAATTLEMVSADLMVSTELPLTHLGGTRLHIATPDDSARTVEYHLSDGVLLREGRKVNGPGVSIEGLRFAPRGSFCTDVALTVASVRTRSRRLTVGTTACIRASTASLGPSHP</sequence>
<evidence type="ECO:0000256" key="1">
    <source>
        <dbReference type="SAM" id="MobiDB-lite"/>
    </source>
</evidence>
<dbReference type="InParanoid" id="A0A259TU93"/>
<feature type="region of interest" description="Disordered" evidence="1">
    <location>
        <begin position="515"/>
        <end position="563"/>
    </location>
</feature>
<keyword evidence="2" id="KW-1133">Transmembrane helix</keyword>
<keyword evidence="2" id="KW-0472">Membrane</keyword>
<dbReference type="RefSeq" id="WP_179271279.1">
    <property type="nucleotide sequence ID" value="NZ_MQWB01000011.1"/>
</dbReference>
<feature type="transmembrane region" description="Helical" evidence="2">
    <location>
        <begin position="12"/>
        <end position="38"/>
    </location>
</feature>
<accession>A0A259TU93</accession>
<comment type="caution">
    <text evidence="3">The sequence shown here is derived from an EMBL/GenBank/DDBJ whole genome shotgun (WGS) entry which is preliminary data.</text>
</comment>
<keyword evidence="4" id="KW-1185">Reference proteome</keyword>
<organism evidence="3 4">
    <name type="scientific">Rubricoccus marinus</name>
    <dbReference type="NCBI Taxonomy" id="716817"/>
    <lineage>
        <taxon>Bacteria</taxon>
        <taxon>Pseudomonadati</taxon>
        <taxon>Rhodothermota</taxon>
        <taxon>Rhodothermia</taxon>
        <taxon>Rhodothermales</taxon>
        <taxon>Rubricoccaceae</taxon>
        <taxon>Rubricoccus</taxon>
    </lineage>
</organism>
<evidence type="ECO:0000313" key="4">
    <source>
        <dbReference type="Proteomes" id="UP000216446"/>
    </source>
</evidence>
<dbReference type="EMBL" id="MQWB01000011">
    <property type="protein sequence ID" value="OZC01270.1"/>
    <property type="molecule type" value="Genomic_DNA"/>
</dbReference>
<feature type="compositionally biased region" description="Pro residues" evidence="1">
    <location>
        <begin position="546"/>
        <end position="555"/>
    </location>
</feature>
<gene>
    <name evidence="3" type="ORF">BSZ36_17640</name>
</gene>